<protein>
    <submittedName>
        <fullName evidence="4">Regulatory protein BlaR1</fullName>
    </submittedName>
</protein>
<proteinExistence type="predicted"/>
<dbReference type="InterPro" id="IPR052173">
    <property type="entry name" value="Beta-lactam_resp_regulator"/>
</dbReference>
<dbReference type="Proteomes" id="UP000320735">
    <property type="component" value="Unassembled WGS sequence"/>
</dbReference>
<gene>
    <name evidence="4" type="primary">blaR1_2</name>
    <name evidence="4" type="ORF">CA54_09110</name>
</gene>
<evidence type="ECO:0000313" key="5">
    <source>
        <dbReference type="Proteomes" id="UP000320735"/>
    </source>
</evidence>
<evidence type="ECO:0000256" key="2">
    <source>
        <dbReference type="SAM" id="Phobius"/>
    </source>
</evidence>
<feature type="transmembrane region" description="Helical" evidence="2">
    <location>
        <begin position="20"/>
        <end position="42"/>
    </location>
</feature>
<feature type="transmembrane region" description="Helical" evidence="2">
    <location>
        <begin position="166"/>
        <end position="188"/>
    </location>
</feature>
<dbReference type="InterPro" id="IPR015943">
    <property type="entry name" value="WD40/YVTN_repeat-like_dom_sf"/>
</dbReference>
<dbReference type="PANTHER" id="PTHR34978:SF3">
    <property type="entry name" value="SLR0241 PROTEIN"/>
    <property type="match status" value="1"/>
</dbReference>
<feature type="region of interest" description="Disordered" evidence="1">
    <location>
        <begin position="403"/>
        <end position="460"/>
    </location>
</feature>
<evidence type="ECO:0000313" key="4">
    <source>
        <dbReference type="EMBL" id="TWU12093.1"/>
    </source>
</evidence>
<dbReference type="Gene3D" id="3.30.2010.10">
    <property type="entry name" value="Metalloproteases ('zincins'), catalytic domain"/>
    <property type="match status" value="1"/>
</dbReference>
<feature type="region of interest" description="Disordered" evidence="1">
    <location>
        <begin position="1813"/>
        <end position="1844"/>
    </location>
</feature>
<feature type="region of interest" description="Disordered" evidence="1">
    <location>
        <begin position="1160"/>
        <end position="1183"/>
    </location>
</feature>
<accession>A0A5C6BIV2</accession>
<keyword evidence="5" id="KW-1185">Reference proteome</keyword>
<reference evidence="4 5" key="1">
    <citation type="submission" date="2019-02" db="EMBL/GenBank/DDBJ databases">
        <title>Deep-cultivation of Planctomycetes and their phenomic and genomic characterization uncovers novel biology.</title>
        <authorList>
            <person name="Wiegand S."/>
            <person name="Jogler M."/>
            <person name="Boedeker C."/>
            <person name="Pinto D."/>
            <person name="Vollmers J."/>
            <person name="Rivas-Marin E."/>
            <person name="Kohn T."/>
            <person name="Peeters S.H."/>
            <person name="Heuer A."/>
            <person name="Rast P."/>
            <person name="Oberbeckmann S."/>
            <person name="Bunk B."/>
            <person name="Jeske O."/>
            <person name="Meyerdierks A."/>
            <person name="Storesund J.E."/>
            <person name="Kallscheuer N."/>
            <person name="Luecker S."/>
            <person name="Lage O.M."/>
            <person name="Pohl T."/>
            <person name="Merkel B.J."/>
            <person name="Hornburger P."/>
            <person name="Mueller R.-W."/>
            <person name="Bruemmer F."/>
            <person name="Labrenz M."/>
            <person name="Spormann A.M."/>
            <person name="Op Den Camp H."/>
            <person name="Overmann J."/>
            <person name="Amann R."/>
            <person name="Jetten M.S.M."/>
            <person name="Mascher T."/>
            <person name="Medema M.H."/>
            <person name="Devos D.P."/>
            <person name="Kaster A.-K."/>
            <person name="Ovreas L."/>
            <person name="Rohde M."/>
            <person name="Galperin M.Y."/>
            <person name="Jogler C."/>
        </authorList>
    </citation>
    <scope>NUCLEOTIDE SEQUENCE [LARGE SCALE GENOMIC DNA]</scope>
    <source>
        <strain evidence="4 5">CA54</strain>
    </source>
</reference>
<sequence length="1879" mass="207540">MPEPFQHLLTLLDNALAVRWLITLLNFLWQGAAIGGLIVIAGTHLRGASARLRYASYSTALLSLPVCVVFTFFVVDVPASWQSRSHIVSPANTPAMSSPSLQPVPASSPSVQLETTEATGASLLSNRVVSNSETIKVVADDKTAANNDSILSLWPSPPMLSRAAEWFVVAYVVGVVCFLLRLCTALWAGRRLRIGTTNITDPKLLELIADQADRVRLKCVPVVAYCERVAVPTVVGVLRPMVLLPMSLMTGLSPDDFAAIIRHELAHIRRYDLWMNLLQRIIESLLFFHPIVWFISRRLSAEREVCCDELVVSSGCEPLHYAGALLRVAELCVVSRQSDVTVLAATGDSKTLLERRIKRLMNWGDTPRLQLTRGGMVGLLMTLVSLIVVPGIAHTWAQAQAPASDAVPDGQSQPIDAVDTVKGDKASPDSDGNKLARTPRNAKLRKPSLAEQVSPTHPPSWARRWEVTPKSLFGGTAPLVLDDRRLLIGDELIDIRNGTLLGRFSLGGDKFVRSFERLSASHKFLLVRGSTLAPGTFVIPADEIQVWDIKNAKQIGKPFIVNRFAAKSDVGPADISPDGKIVAVGNSEGIRLWNVATGKMLKTALIEARGLDALAFSPDGRWLVISDGNDLTYWEWQTDREPRKIHVGRRIISLAFSPDSQYLAEGPDSRVDIQIRDMQSLKVARSLRDEAGSPLLISAMSFSSDGKTLIAGNSVMVDETRLTIPHRLHAWSVETGKLLHQAAIPHYRPMRLCITPDGSSVAVALDGDGAIVAVWPLTGTAGDIGKAAEPVDEKAAQNTHYRGKKAAELIDKLKPAWGDARLGIQYGVALTKPRRQFRAGERVPMAVFIRNVSNKPLQIDVSPDFLWNVPKVVDEKGNAVEIKRIAAFGGIARFRETLKPGETFGLLSLGVGLGDNPRAKQNWHPYYKAAEAGKYKLTHTLSIDVTGLEEGDQAKREQLISSKIEFEILPTKDTEPIISSNSSNDADNLLSKVDINSLRKKFQRLSGTWIPTTKSRKLLDSSFVKQGNEADLRFEIDEVFGNSMRSTKKFMEDFIEWARKTESDPKLTPIITGNIGPPGPAWSSRTPPAYFMILRRANGRFVMFLGPVVGGRTGINLSLEARQADDKLTIEWIIDEGAGLSPIPIETERAQIVYTRVKERENDPKKENERDVQNRINNENGNSTTVVTIGGGVVAEAESEDTFVSWIHRGSVRMGGIEPIVRLQIRKDGTAIVSKDHRQRESRVKLNPQELAAVLKRLVDDCDVAAIQGPWFNGKPNLWTGSQDRVFIRSGRRTIRLTCEYGWPSAKDRTDANILKFTKLLNVLRETQSLILAGGHEAVEKLLPIANQGLKQHFPTIRPLTTDNFSWGENFLAGYRRVTFWREKTVNNEREKVRVEVIVPDGGEPRLGNMFVNDQRIRPKKQTTNQAVPEDVIYRGLKLSELPATGDPHSLVELYQENPAGSGVYEEHLDTCFMPMPGGTIAIYYRPEAELFFVRREAGDSYSWYGPVAGNPLEKLELEPLLLESMRGFGTAGNARITLVRMARSSNAQLAATGLRLMRQVLTDEATLESIDERARPFHQADLNLDSVIEFLNKSGGDLRKNRIDGLTKLEAAVKAMASRFTKAMPVMSDEQYNEAGYLQQGLPRNDSIQWGRKRDGMQLGISMSEPVVLTPASEPHRTKLYLRNVSDHTVRFHLAGHPAEQVRVEVTDPNGKRIRTEFGDIPTSIPGFPTSWRLEPGEKIELCQIRLAWALPDANVKTTDVRGMRMSTTRLRAVPGRYHATLTTPINSRRVVRGKGEWSGSLTSKTFPVHILSDDSKRNTNGDAAKQGLDQSKTQIGDDSASQLNTLGNQTEAVAKATTAAGHPLSAVWLSTSPTLTF</sequence>
<feature type="transmembrane region" description="Helical" evidence="2">
    <location>
        <begin position="54"/>
        <end position="75"/>
    </location>
</feature>
<feature type="compositionally biased region" description="Polar residues" evidence="1">
    <location>
        <begin position="1174"/>
        <end position="1183"/>
    </location>
</feature>
<feature type="compositionally biased region" description="Basic and acidic residues" evidence="1">
    <location>
        <begin position="419"/>
        <end position="434"/>
    </location>
</feature>
<feature type="domain" description="Peptidase M56" evidence="3">
    <location>
        <begin position="108"/>
        <end position="358"/>
    </location>
</feature>
<dbReference type="InterPro" id="IPR008756">
    <property type="entry name" value="Peptidase_M56"/>
</dbReference>
<keyword evidence="2" id="KW-0812">Transmembrane</keyword>
<dbReference type="Pfam" id="PF05569">
    <property type="entry name" value="Peptidase_M56"/>
    <property type="match status" value="1"/>
</dbReference>
<dbReference type="CDD" id="cd07341">
    <property type="entry name" value="M56_BlaR1_MecR1_like"/>
    <property type="match status" value="1"/>
</dbReference>
<dbReference type="RefSeq" id="WP_146369607.1">
    <property type="nucleotide sequence ID" value="NZ_SJPP01000001.1"/>
</dbReference>
<keyword evidence="2" id="KW-0472">Membrane</keyword>
<dbReference type="EMBL" id="SJPP01000001">
    <property type="protein sequence ID" value="TWU12093.1"/>
    <property type="molecule type" value="Genomic_DNA"/>
</dbReference>
<feature type="compositionally biased region" description="Basic and acidic residues" evidence="1">
    <location>
        <begin position="1160"/>
        <end position="1173"/>
    </location>
</feature>
<organism evidence="4 5">
    <name type="scientific">Symmachiella macrocystis</name>
    <dbReference type="NCBI Taxonomy" id="2527985"/>
    <lineage>
        <taxon>Bacteria</taxon>
        <taxon>Pseudomonadati</taxon>
        <taxon>Planctomycetota</taxon>
        <taxon>Planctomycetia</taxon>
        <taxon>Planctomycetales</taxon>
        <taxon>Planctomycetaceae</taxon>
        <taxon>Symmachiella</taxon>
    </lineage>
</organism>
<feature type="transmembrane region" description="Helical" evidence="2">
    <location>
        <begin position="377"/>
        <end position="397"/>
    </location>
</feature>
<feature type="compositionally biased region" description="Polar residues" evidence="1">
    <location>
        <begin position="1830"/>
        <end position="1844"/>
    </location>
</feature>
<dbReference type="SUPFAM" id="SSF50969">
    <property type="entry name" value="YVTN repeat-like/Quinoprotein amine dehydrogenase"/>
    <property type="match status" value="1"/>
</dbReference>
<evidence type="ECO:0000256" key="1">
    <source>
        <dbReference type="SAM" id="MobiDB-lite"/>
    </source>
</evidence>
<dbReference type="PANTHER" id="PTHR34978">
    <property type="entry name" value="POSSIBLE SENSOR-TRANSDUCER PROTEIN BLAR"/>
    <property type="match status" value="1"/>
</dbReference>
<dbReference type="Gene3D" id="2.130.10.10">
    <property type="entry name" value="YVTN repeat-like/Quinoprotein amine dehydrogenase"/>
    <property type="match status" value="2"/>
</dbReference>
<dbReference type="OrthoDB" id="289642at2"/>
<comment type="caution">
    <text evidence="4">The sequence shown here is derived from an EMBL/GenBank/DDBJ whole genome shotgun (WGS) entry which is preliminary data.</text>
</comment>
<evidence type="ECO:0000259" key="3">
    <source>
        <dbReference type="Pfam" id="PF05569"/>
    </source>
</evidence>
<name>A0A5C6BIV2_9PLAN</name>
<keyword evidence="2" id="KW-1133">Transmembrane helix</keyword>
<dbReference type="InterPro" id="IPR011044">
    <property type="entry name" value="Quino_amine_DH_bsu"/>
</dbReference>